<reference evidence="1 2" key="1">
    <citation type="submission" date="2018-05" db="EMBL/GenBank/DDBJ databases">
        <title>Genomic Encyclopedia of Type Strains, Phase IV (KMG-IV): sequencing the most valuable type-strain genomes for metagenomic binning, comparative biology and taxonomic classification.</title>
        <authorList>
            <person name="Goeker M."/>
        </authorList>
    </citation>
    <scope>NUCLEOTIDE SEQUENCE [LARGE SCALE GENOMIC DNA]</scope>
    <source>
        <strain evidence="1 2">DSM 44704</strain>
    </source>
</reference>
<keyword evidence="2" id="KW-1185">Reference proteome</keyword>
<gene>
    <name evidence="1" type="ORF">DFR70_1321</name>
</gene>
<protein>
    <recommendedName>
        <fullName evidence="3">Zinc ribbon family protein</fullName>
    </recommendedName>
</protein>
<dbReference type="EMBL" id="QJKF01000032">
    <property type="protein sequence ID" value="PXX52616.1"/>
    <property type="molecule type" value="Genomic_DNA"/>
</dbReference>
<dbReference type="AlphaFoldDB" id="A0A318JQF1"/>
<accession>A0A318JQF1</accession>
<evidence type="ECO:0000313" key="2">
    <source>
        <dbReference type="Proteomes" id="UP000247569"/>
    </source>
</evidence>
<name>A0A318JQF1_9NOCA</name>
<dbReference type="Proteomes" id="UP000247569">
    <property type="component" value="Unassembled WGS sequence"/>
</dbReference>
<dbReference type="OrthoDB" id="4272428at2"/>
<evidence type="ECO:0008006" key="3">
    <source>
        <dbReference type="Google" id="ProtNLM"/>
    </source>
</evidence>
<proteinExistence type="predicted"/>
<evidence type="ECO:0000313" key="1">
    <source>
        <dbReference type="EMBL" id="PXX52616.1"/>
    </source>
</evidence>
<comment type="caution">
    <text evidence="1">The sequence shown here is derived from an EMBL/GenBank/DDBJ whole genome shotgun (WGS) entry which is preliminary data.</text>
</comment>
<sequence>MLIYGWQRQLHTLATLTAYCGTCRCSGPHGLRKFVTKFSLFFIPLFAVSNEHYLECPVCGVRSTVPPRDIPNLVAQASIQPSPGEMIRTLPRTAEPAWPDLP</sequence>
<dbReference type="RefSeq" id="WP_051187700.1">
    <property type="nucleotide sequence ID" value="NZ_QJKF01000032.1"/>
</dbReference>
<organism evidence="1 2">
    <name type="scientific">Nocardia tenerifensis</name>
    <dbReference type="NCBI Taxonomy" id="228006"/>
    <lineage>
        <taxon>Bacteria</taxon>
        <taxon>Bacillati</taxon>
        <taxon>Actinomycetota</taxon>
        <taxon>Actinomycetes</taxon>
        <taxon>Mycobacteriales</taxon>
        <taxon>Nocardiaceae</taxon>
        <taxon>Nocardia</taxon>
    </lineage>
</organism>